<dbReference type="AlphaFoldDB" id="A0A1F6DGL5"/>
<reference evidence="2 3" key="1">
    <citation type="journal article" date="2016" name="Nat. Commun.">
        <title>Thousands of microbial genomes shed light on interconnected biogeochemical processes in an aquifer system.</title>
        <authorList>
            <person name="Anantharaman K."/>
            <person name="Brown C.T."/>
            <person name="Hug L.A."/>
            <person name="Sharon I."/>
            <person name="Castelle C.J."/>
            <person name="Probst A.J."/>
            <person name="Thomas B.C."/>
            <person name="Singh A."/>
            <person name="Wilkins M.J."/>
            <person name="Karaoz U."/>
            <person name="Brodie E.L."/>
            <person name="Williams K.H."/>
            <person name="Hubbard S.S."/>
            <person name="Banfield J.F."/>
        </authorList>
    </citation>
    <scope>NUCLEOTIDE SEQUENCE [LARGE SCALE GENOMIC DNA]</scope>
</reference>
<organism evidence="2 3">
    <name type="scientific">Candidatus Kaiserbacteria bacterium RIFCSPHIGHO2_02_FULL_49_16</name>
    <dbReference type="NCBI Taxonomy" id="1798490"/>
    <lineage>
        <taxon>Bacteria</taxon>
        <taxon>Candidatus Kaiseribacteriota</taxon>
    </lineage>
</organism>
<proteinExistence type="predicted"/>
<protein>
    <submittedName>
        <fullName evidence="2">Uncharacterized protein</fullName>
    </submittedName>
</protein>
<evidence type="ECO:0000256" key="1">
    <source>
        <dbReference type="SAM" id="MobiDB-lite"/>
    </source>
</evidence>
<feature type="region of interest" description="Disordered" evidence="1">
    <location>
        <begin position="469"/>
        <end position="520"/>
    </location>
</feature>
<name>A0A1F6DGL5_9BACT</name>
<gene>
    <name evidence="2" type="ORF">A3C86_04885</name>
</gene>
<comment type="caution">
    <text evidence="2">The sequence shown here is derived from an EMBL/GenBank/DDBJ whole genome shotgun (WGS) entry which is preliminary data.</text>
</comment>
<evidence type="ECO:0000313" key="2">
    <source>
        <dbReference type="EMBL" id="OGG60599.1"/>
    </source>
</evidence>
<feature type="compositionally biased region" description="Polar residues" evidence="1">
    <location>
        <begin position="499"/>
        <end position="511"/>
    </location>
</feature>
<sequence length="614" mass="70220">MILDSQRDNRDKFTENIESLQGEYRNMFGALINYAMNRTDVDRLADRLPVGFQETFKAAREALPALNSFKHLRDTINVIPAMPLSFKQTIREIHQCKRFLINKTFSIPDDLSNFYRLLRDQHQIMFGDAVSHAVAEMYTVQPPRSHSLVSQLIYAQAMSNALFSEVKDRRNFQDRLVSRKSSSPRRERRKENTDPKNIQLLRMLQEDFDLLTTLQITDDYQRIGSSQVRSRFKAHSTWPMPTNAFTTWVIANKSPTSALYDIPALSHFYKYVPKLEATLDGQKLITNYQSEFDFIQYVADWSVLRNILRYRAGVIFNKKTLSNINSLQDSNWDTIHFSREVPSCQKVFFDETYPLLLCIDPAPSKAYVAAASVTSMNLFLELEKRVGSSQAARDLINPLRKPFLQINYTQNMDGLAFYVRKQDGELCMYGDSNQLARTQLGEFYEPCKGLIHNALYNLTHAEYVEGVERNGGKDSQDASVSPPALPTERGIPEQPAMRTISSSASKETGPSRTFRGRTGHTRLLPSGWLPSVQAWENACKAKETLTLYAKIFNNNQIAGERQLNLQTGGFKEFRSQLLELIGEHGDNVRFQTYVSEATGTNESISRTQSHESRE</sequence>
<feature type="region of interest" description="Disordered" evidence="1">
    <location>
        <begin position="175"/>
        <end position="196"/>
    </location>
</feature>
<evidence type="ECO:0000313" key="3">
    <source>
        <dbReference type="Proteomes" id="UP000178042"/>
    </source>
</evidence>
<dbReference type="Proteomes" id="UP000178042">
    <property type="component" value="Unassembled WGS sequence"/>
</dbReference>
<accession>A0A1F6DGL5</accession>
<dbReference type="EMBL" id="MFLD01000011">
    <property type="protein sequence ID" value="OGG60599.1"/>
    <property type="molecule type" value="Genomic_DNA"/>
</dbReference>